<reference evidence="2" key="1">
    <citation type="submission" date="2024-07" db="EMBL/GenBank/DDBJ databases">
        <title>Two chromosome-level genome assemblies of Korean endemic species Abeliophyllum distichum and Forsythia ovata (Oleaceae).</title>
        <authorList>
            <person name="Jang H."/>
        </authorList>
    </citation>
    <scope>NUCLEOTIDE SEQUENCE [LARGE SCALE GENOMIC DNA]</scope>
</reference>
<keyword evidence="2" id="KW-1185">Reference proteome</keyword>
<name>A0ABD1VXY7_9LAMI</name>
<accession>A0ABD1VXY7</accession>
<dbReference type="Proteomes" id="UP001604336">
    <property type="component" value="Unassembled WGS sequence"/>
</dbReference>
<dbReference type="AlphaFoldDB" id="A0ABD1VXY7"/>
<comment type="caution">
    <text evidence="1">The sequence shown here is derived from an EMBL/GenBank/DDBJ whole genome shotgun (WGS) entry which is preliminary data.</text>
</comment>
<evidence type="ECO:0000313" key="1">
    <source>
        <dbReference type="EMBL" id="KAL2542265.1"/>
    </source>
</evidence>
<gene>
    <name evidence="1" type="ORF">Adt_03243</name>
</gene>
<sequence length="202" mass="23522">MKNSNKETYYREPNFNLNVVDVNQDHVEAEVYLAELIKRDTFTCPIMAKLELPAKNKPTKEENKKARIFSFDITKVDIIFDRLYKDKQIKLSEKHKLPNPEQIKGKKYCKWYNALSHTTNSCLVLHHVLQDAIESRRITFESKKKMVLDENLFPQPLDINMVTPNLDKLGLPIFKLVIDNGEDEPCPSAFEHLKGKTAMDEE</sequence>
<evidence type="ECO:0000313" key="2">
    <source>
        <dbReference type="Proteomes" id="UP001604336"/>
    </source>
</evidence>
<protein>
    <submittedName>
        <fullName evidence="1">Retroelement</fullName>
    </submittedName>
</protein>
<dbReference type="EMBL" id="JBFOLK010000001">
    <property type="protein sequence ID" value="KAL2542265.1"/>
    <property type="molecule type" value="Genomic_DNA"/>
</dbReference>
<organism evidence="1 2">
    <name type="scientific">Abeliophyllum distichum</name>
    <dbReference type="NCBI Taxonomy" id="126358"/>
    <lineage>
        <taxon>Eukaryota</taxon>
        <taxon>Viridiplantae</taxon>
        <taxon>Streptophyta</taxon>
        <taxon>Embryophyta</taxon>
        <taxon>Tracheophyta</taxon>
        <taxon>Spermatophyta</taxon>
        <taxon>Magnoliopsida</taxon>
        <taxon>eudicotyledons</taxon>
        <taxon>Gunneridae</taxon>
        <taxon>Pentapetalae</taxon>
        <taxon>asterids</taxon>
        <taxon>lamiids</taxon>
        <taxon>Lamiales</taxon>
        <taxon>Oleaceae</taxon>
        <taxon>Forsythieae</taxon>
        <taxon>Abeliophyllum</taxon>
    </lineage>
</organism>
<proteinExistence type="predicted"/>